<gene>
    <name evidence="1" type="ORF">G4Y79_15380</name>
</gene>
<protein>
    <submittedName>
        <fullName evidence="1">Uncharacterized protein</fullName>
    </submittedName>
</protein>
<proteinExistence type="predicted"/>
<dbReference type="RefSeq" id="WP_195169158.1">
    <property type="nucleotide sequence ID" value="NZ_CP062983.1"/>
</dbReference>
<dbReference type="Proteomes" id="UP000594468">
    <property type="component" value="Chromosome"/>
</dbReference>
<sequence>MPEQTITVQDAYDRMQNGEELNIHLYHEQINLSARDTSPVLRCLVAIYNTKRQPRIIGITRFAKGFHLEIQGHPGAFLVHASYKITEETEPDE</sequence>
<evidence type="ECO:0000313" key="2">
    <source>
        <dbReference type="Proteomes" id="UP000594468"/>
    </source>
</evidence>
<reference evidence="1 2" key="1">
    <citation type="submission" date="2020-02" db="EMBL/GenBank/DDBJ databases">
        <authorList>
            <person name="Zheng R.K."/>
            <person name="Sun C.M."/>
        </authorList>
    </citation>
    <scope>NUCLEOTIDE SEQUENCE [LARGE SCALE GENOMIC DNA]</scope>
    <source>
        <strain evidence="2">rifampicinis</strain>
    </source>
</reference>
<accession>A0A7S8E673</accession>
<evidence type="ECO:0000313" key="1">
    <source>
        <dbReference type="EMBL" id="QPC81085.1"/>
    </source>
</evidence>
<dbReference type="AlphaFoldDB" id="A0A7S8E673"/>
<keyword evidence="2" id="KW-1185">Reference proteome</keyword>
<dbReference type="KEGG" id="pmet:G4Y79_15380"/>
<organism evidence="1 2">
    <name type="scientific">Phototrophicus methaneseepsis</name>
    <dbReference type="NCBI Taxonomy" id="2710758"/>
    <lineage>
        <taxon>Bacteria</taxon>
        <taxon>Bacillati</taxon>
        <taxon>Chloroflexota</taxon>
        <taxon>Candidatus Thermofontia</taxon>
        <taxon>Phototrophicales</taxon>
        <taxon>Phototrophicaceae</taxon>
        <taxon>Phototrophicus</taxon>
    </lineage>
</organism>
<name>A0A7S8E673_9CHLR</name>
<dbReference type="EMBL" id="CP062983">
    <property type="protein sequence ID" value="QPC81085.1"/>
    <property type="molecule type" value="Genomic_DNA"/>
</dbReference>